<protein>
    <submittedName>
        <fullName evidence="2">Uncharacterized protein</fullName>
    </submittedName>
</protein>
<organism evidence="2 3">
    <name type="scientific">Lactococcus garvieae</name>
    <dbReference type="NCBI Taxonomy" id="1363"/>
    <lineage>
        <taxon>Bacteria</taxon>
        <taxon>Bacillati</taxon>
        <taxon>Bacillota</taxon>
        <taxon>Bacilli</taxon>
        <taxon>Lactobacillales</taxon>
        <taxon>Streptococcaceae</taxon>
        <taxon>Lactococcus</taxon>
    </lineage>
</organism>
<dbReference type="EMBL" id="CP109635">
    <property type="protein sequence ID" value="UYT10432.1"/>
    <property type="molecule type" value="Genomic_DNA"/>
</dbReference>
<dbReference type="Proteomes" id="UP001164042">
    <property type="component" value="Chromosome"/>
</dbReference>
<evidence type="ECO:0000256" key="1">
    <source>
        <dbReference type="SAM" id="MobiDB-lite"/>
    </source>
</evidence>
<proteinExistence type="predicted"/>
<evidence type="ECO:0000313" key="2">
    <source>
        <dbReference type="EMBL" id="UYT10432.1"/>
    </source>
</evidence>
<sequence length="90" mass="9857">MQNYAKKFIVLSQNVYPTALPLTFETATLTNKVVFPNEEISGEISTKVSGNPGDNLAIIFGVHSQEQDKDAKEDTEGIVLNFDPNGKSIK</sequence>
<dbReference type="AlphaFoldDB" id="A0AA46TVL4"/>
<accession>A0AA46TVL4</accession>
<feature type="region of interest" description="Disordered" evidence="1">
    <location>
        <begin position="67"/>
        <end position="90"/>
    </location>
</feature>
<gene>
    <name evidence="2" type="ORF">OF801_00390</name>
</gene>
<reference evidence="2" key="1">
    <citation type="submission" date="2022-10" db="EMBL/GenBank/DDBJ databases">
        <title>Genome assembly of Lactococcus garvieae isolates from cricket gut.</title>
        <authorList>
            <person name="Luecke A.R."/>
            <person name="Brown A.M.V."/>
            <person name="Wakeman C.A."/>
        </authorList>
    </citation>
    <scope>NUCLEOTIDE SEQUENCE</scope>
    <source>
        <strain evidence="2">Alexii-11_2</strain>
    </source>
</reference>
<dbReference type="RefSeq" id="WP_264308266.1">
    <property type="nucleotide sequence ID" value="NZ_CP109635.1"/>
</dbReference>
<evidence type="ECO:0000313" key="3">
    <source>
        <dbReference type="Proteomes" id="UP001164042"/>
    </source>
</evidence>
<name>A0AA46TVL4_9LACT</name>